<accession>A1XZZ3</accession>
<reference evidence="1" key="1">
    <citation type="journal article" date="2007" name="BMC Genomics">
        <title>A genomic survey of the fish parasite Spironucleus salmonicida indicates genomic plasticity among diplomonads and significant lateral gene transfer in eukaryote genome evolution.</title>
        <authorList>
            <person name="Andersson J.O."/>
            <person name="Sjogren A.M."/>
            <person name="Horner D.S."/>
            <person name="Murphy C.A."/>
            <person name="Dyal P.L."/>
            <person name="Svard S.G."/>
            <person name="Logsdon J.M.Jr."/>
            <person name="Ragan M.A."/>
            <person name="Hirt R.P."/>
            <person name="Roger A.J."/>
        </authorList>
    </citation>
    <scope>NUCLEOTIDE SEQUENCE</scope>
    <source>
        <strain evidence="1">ATCC 50380</strain>
    </source>
</reference>
<sequence>MQYKYYIMIYIQIMLRQLFQSLRTLLIYILLRIKLLIRYVRQIIMILNSFLVFKQLYKFFDIIYLKKYKVVNVFYQQISYNFQHCRMNNIQLPKQYYYYSNNNQLLNKDFLNKYYLLIIYIKNCCLVILDEATAQVDRENDALIQRTLRDTLHGTAILSIAHRLDTIIDFDKVIVVDKGEIVEMGGVYDLIQQRGQFYDMVMKTGDEMSQRLIQMAKDCVPTE</sequence>
<dbReference type="PANTHER" id="PTHR43394">
    <property type="entry name" value="ATP-DEPENDENT PERMEASE MDL1, MITOCHONDRIAL"/>
    <property type="match status" value="1"/>
</dbReference>
<evidence type="ECO:0000313" key="1">
    <source>
        <dbReference type="EMBL" id="ABI15578.1"/>
    </source>
</evidence>
<dbReference type="Gene3D" id="3.40.50.300">
    <property type="entry name" value="P-loop containing nucleotide triphosphate hydrolases"/>
    <property type="match status" value="1"/>
</dbReference>
<organism evidence="1">
    <name type="scientific">Spironucleus barkhanus</name>
    <dbReference type="NCBI Taxonomy" id="103874"/>
    <lineage>
        <taxon>Eukaryota</taxon>
        <taxon>Metamonada</taxon>
        <taxon>Diplomonadida</taxon>
        <taxon>Hexamitidae</taxon>
        <taxon>Hexamitinae</taxon>
        <taxon>Spironucleus</taxon>
    </lineage>
</organism>
<dbReference type="InterPro" id="IPR027417">
    <property type="entry name" value="P-loop_NTPase"/>
</dbReference>
<proteinExistence type="predicted"/>
<dbReference type="EMBL" id="DQ812518">
    <property type="protein sequence ID" value="ABI15578.1"/>
    <property type="molecule type" value="Genomic_DNA"/>
</dbReference>
<name>A1XZZ3_SPIBA</name>
<protein>
    <submittedName>
        <fullName evidence="1">ATP-binding cassette subfamily C (CFTR/MRP) member 1</fullName>
    </submittedName>
</protein>
<dbReference type="InterPro" id="IPR039421">
    <property type="entry name" value="Type_1_exporter"/>
</dbReference>
<dbReference type="AlphaFoldDB" id="A1XZZ3"/>
<dbReference type="GO" id="GO:0005524">
    <property type="term" value="F:ATP binding"/>
    <property type="evidence" value="ECO:0007669"/>
    <property type="project" value="UniProtKB-KW"/>
</dbReference>
<dbReference type="GO" id="GO:0015421">
    <property type="term" value="F:ABC-type oligopeptide transporter activity"/>
    <property type="evidence" value="ECO:0007669"/>
    <property type="project" value="TreeGrafter"/>
</dbReference>
<keyword evidence="1" id="KW-0067">ATP-binding</keyword>
<dbReference type="SUPFAM" id="SSF52540">
    <property type="entry name" value="P-loop containing nucleoside triphosphate hydrolases"/>
    <property type="match status" value="1"/>
</dbReference>
<dbReference type="PANTHER" id="PTHR43394:SF1">
    <property type="entry name" value="ATP-BINDING CASSETTE SUB-FAMILY B MEMBER 10, MITOCHONDRIAL"/>
    <property type="match status" value="1"/>
</dbReference>
<keyword evidence="1" id="KW-0547">Nucleotide-binding</keyword>